<name>A0ABV8IMU8_9ACTN</name>
<feature type="transmembrane region" description="Helical" evidence="4">
    <location>
        <begin position="450"/>
        <end position="468"/>
    </location>
</feature>
<comment type="similarity">
    <text evidence="2">Belongs to the CDP-alcohol phosphatidyltransferase class-I family.</text>
</comment>
<evidence type="ECO:0000256" key="1">
    <source>
        <dbReference type="ARBA" id="ARBA00022679"/>
    </source>
</evidence>
<dbReference type="Proteomes" id="UP001595867">
    <property type="component" value="Unassembled WGS sequence"/>
</dbReference>
<keyword evidence="4" id="KW-0472">Membrane</keyword>
<organism evidence="6 7">
    <name type="scientific">Actinoplanes subglobosus</name>
    <dbReference type="NCBI Taxonomy" id="1547892"/>
    <lineage>
        <taxon>Bacteria</taxon>
        <taxon>Bacillati</taxon>
        <taxon>Actinomycetota</taxon>
        <taxon>Actinomycetes</taxon>
        <taxon>Micromonosporales</taxon>
        <taxon>Micromonosporaceae</taxon>
        <taxon>Actinoplanes</taxon>
    </lineage>
</organism>
<feature type="domain" description="DUF5941" evidence="5">
    <location>
        <begin position="514"/>
        <end position="682"/>
    </location>
</feature>
<feature type="transmembrane region" description="Helical" evidence="4">
    <location>
        <begin position="295"/>
        <end position="315"/>
    </location>
</feature>
<reference evidence="7" key="1">
    <citation type="journal article" date="2019" name="Int. J. Syst. Evol. Microbiol.">
        <title>The Global Catalogue of Microorganisms (GCM) 10K type strain sequencing project: providing services to taxonomists for standard genome sequencing and annotation.</title>
        <authorList>
            <consortium name="The Broad Institute Genomics Platform"/>
            <consortium name="The Broad Institute Genome Sequencing Center for Infectious Disease"/>
            <person name="Wu L."/>
            <person name="Ma J."/>
        </authorList>
    </citation>
    <scope>NUCLEOTIDE SEQUENCE [LARGE SCALE GENOMIC DNA]</scope>
    <source>
        <strain evidence="7">TBRC 5832</strain>
    </source>
</reference>
<dbReference type="InterPro" id="IPR045985">
    <property type="entry name" value="DUF5941"/>
</dbReference>
<dbReference type="Pfam" id="PF01066">
    <property type="entry name" value="CDP-OH_P_transf"/>
    <property type="match status" value="1"/>
</dbReference>
<evidence type="ECO:0000256" key="4">
    <source>
        <dbReference type="SAM" id="Phobius"/>
    </source>
</evidence>
<protein>
    <submittedName>
        <fullName evidence="6">DUF5941 domain-containing protein</fullName>
    </submittedName>
</protein>
<evidence type="ECO:0000313" key="6">
    <source>
        <dbReference type="EMBL" id="MFC4063748.1"/>
    </source>
</evidence>
<comment type="caution">
    <text evidence="6">The sequence shown here is derived from an EMBL/GenBank/DDBJ whole genome shotgun (WGS) entry which is preliminary data.</text>
</comment>
<keyword evidence="4" id="KW-0812">Transmembrane</keyword>
<evidence type="ECO:0000313" key="7">
    <source>
        <dbReference type="Proteomes" id="UP001595867"/>
    </source>
</evidence>
<evidence type="ECO:0000259" key="5">
    <source>
        <dbReference type="Pfam" id="PF19365"/>
    </source>
</evidence>
<proteinExistence type="inferred from homology"/>
<dbReference type="EMBL" id="JBHSBL010000003">
    <property type="protein sequence ID" value="MFC4063748.1"/>
    <property type="molecule type" value="Genomic_DNA"/>
</dbReference>
<feature type="region of interest" description="Disordered" evidence="3">
    <location>
        <begin position="100"/>
        <end position="173"/>
    </location>
</feature>
<gene>
    <name evidence="6" type="ORF">ACFO0C_02305</name>
</gene>
<dbReference type="InterPro" id="IPR043130">
    <property type="entry name" value="CDP-OH_PTrfase_TM_dom"/>
</dbReference>
<dbReference type="RefSeq" id="WP_378064789.1">
    <property type="nucleotide sequence ID" value="NZ_JBHSBL010000003.1"/>
</dbReference>
<accession>A0ABV8IMU8</accession>
<dbReference type="InterPro" id="IPR000462">
    <property type="entry name" value="CDP-OH_P_trans"/>
</dbReference>
<feature type="transmembrane region" description="Helical" evidence="4">
    <location>
        <begin position="533"/>
        <end position="551"/>
    </location>
</feature>
<dbReference type="Pfam" id="PF19365">
    <property type="entry name" value="DUF5941"/>
    <property type="match status" value="1"/>
</dbReference>
<sequence>MTLAVLTARAGHGIPDGEADRIAADLTAALRAAGVTAIDRLVPGADEESRLRELARRARDAGESLLICPDNLVAHGSLLRILATDPAGRSTVLVIADRAREKQERAGEKQERARERQERAGEEQERAGEKQERARERQERAGEEQERAGEEQERAGERQERAGAERGRARGGELREERGRVVVAPPGGGTVRHLGAVCVAPADLSLLEKALDRPDPLGEMLADGFVPVATRVRLLHAEQVETTDQLAAARDAIAAVDEDAARLRLAVKEQDDFFTTYAVSTWSPHLTRLAARLRLSPAAVTGLSVLFAAGAALLFWQASRVGLVLGGVLLYLGFVLDCVDGQLARYTRRFDAFGGWLDTMADRAKEYMVYAGLAAGADRMGLPYAWPLAITAIVLQTARHMTDTWYGALHDEAAARPAPAAPGGFGARLGAVSVRAQVRRGSFVYWAKRIVVFPIGERWALIAVLAAFTDGRVTLAVVVGFGLFAAAYTLVLRSLRALPMRMSVLDRVDTARHRDDGPLVRVVLSRVRAGRPLPFAAIFLAYALAAVTVLAGGGPGAAPWLLALVVVPVLLAGFTGRTRHGGALDWLVPAALRAAEYLVVVAAGRYGDVPPPLIFLLLFTLTLRHYDLTARMEKGAPAIGANGAVLGWDGRVLLLVLAALIGWATAGTVLLASVVAGAFTLTAVNGWRASR</sequence>
<feature type="transmembrane region" description="Helical" evidence="4">
    <location>
        <begin position="557"/>
        <end position="574"/>
    </location>
</feature>
<feature type="transmembrane region" description="Helical" evidence="4">
    <location>
        <begin position="474"/>
        <end position="492"/>
    </location>
</feature>
<dbReference type="Gene3D" id="1.20.120.1760">
    <property type="match status" value="1"/>
</dbReference>
<dbReference type="PROSITE" id="PS00379">
    <property type="entry name" value="CDP_ALCOHOL_P_TRANSF"/>
    <property type="match status" value="1"/>
</dbReference>
<keyword evidence="4" id="KW-1133">Transmembrane helix</keyword>
<keyword evidence="1 2" id="KW-0808">Transferase</keyword>
<evidence type="ECO:0000256" key="3">
    <source>
        <dbReference type="SAM" id="MobiDB-lite"/>
    </source>
</evidence>
<keyword evidence="7" id="KW-1185">Reference proteome</keyword>
<dbReference type="InterPro" id="IPR048254">
    <property type="entry name" value="CDP_ALCOHOL_P_TRANSF_CS"/>
</dbReference>
<evidence type="ECO:0000256" key="2">
    <source>
        <dbReference type="RuleBase" id="RU003750"/>
    </source>
</evidence>
<feature type="transmembrane region" description="Helical" evidence="4">
    <location>
        <begin position="321"/>
        <end position="339"/>
    </location>
</feature>